<evidence type="ECO:0000313" key="4">
    <source>
        <dbReference type="Proteomes" id="UP000077013"/>
    </source>
</evidence>
<feature type="signal peptide" evidence="2">
    <location>
        <begin position="1"/>
        <end position="18"/>
    </location>
</feature>
<dbReference type="AlphaFoldDB" id="A0A167IIC4"/>
<feature type="chain" id="PRO_5007888182" description="DUF4890 domain-containing protein" evidence="2">
    <location>
        <begin position="19"/>
        <end position="148"/>
    </location>
</feature>
<dbReference type="EMBL" id="LRXL01000026">
    <property type="protein sequence ID" value="OAB79680.1"/>
    <property type="molecule type" value="Genomic_DNA"/>
</dbReference>
<dbReference type="STRING" id="1763537.ULVI_02730"/>
<feature type="compositionally biased region" description="Basic residues" evidence="1">
    <location>
        <begin position="130"/>
        <end position="148"/>
    </location>
</feature>
<organism evidence="3 4">
    <name type="scientific">Cochleicola gelatinilyticus</name>
    <dbReference type="NCBI Taxonomy" id="1763537"/>
    <lineage>
        <taxon>Bacteria</taxon>
        <taxon>Pseudomonadati</taxon>
        <taxon>Bacteroidota</taxon>
        <taxon>Flavobacteriia</taxon>
        <taxon>Flavobacteriales</taxon>
        <taxon>Flavobacteriaceae</taxon>
        <taxon>Cochleicola</taxon>
    </lineage>
</organism>
<accession>A0A167IIC4</accession>
<feature type="region of interest" description="Disordered" evidence="1">
    <location>
        <begin position="23"/>
        <end position="43"/>
    </location>
</feature>
<name>A0A167IIC4_9FLAO</name>
<dbReference type="RefSeq" id="WP_068589494.1">
    <property type="nucleotide sequence ID" value="NZ_LRXL01000026.1"/>
</dbReference>
<proteinExistence type="predicted"/>
<keyword evidence="4" id="KW-1185">Reference proteome</keyword>
<evidence type="ECO:0008006" key="5">
    <source>
        <dbReference type="Google" id="ProtNLM"/>
    </source>
</evidence>
<evidence type="ECO:0000256" key="2">
    <source>
        <dbReference type="SAM" id="SignalP"/>
    </source>
</evidence>
<feature type="compositionally biased region" description="Basic and acidic residues" evidence="1">
    <location>
        <begin position="23"/>
        <end position="37"/>
    </location>
</feature>
<gene>
    <name evidence="3" type="ORF">ULVI_02730</name>
</gene>
<evidence type="ECO:0000256" key="1">
    <source>
        <dbReference type="SAM" id="MobiDB-lite"/>
    </source>
</evidence>
<dbReference type="Proteomes" id="UP000077013">
    <property type="component" value="Unassembled WGS sequence"/>
</dbReference>
<sequence>MKKVLIVCIALISMSTFAQDRMKEGKENRKEMREKMKSLSPEQKAQLKAKKMTLALDLSEKQQTEITKVLTQAISERKDVMAKKKETTDKTADQLFENRQQFLDQEIAMKKKMKEILNEEQFEKWEQMDKKRRKHMGKKGKRSNNRKK</sequence>
<dbReference type="OrthoDB" id="956918at2"/>
<protein>
    <recommendedName>
        <fullName evidence="5">DUF4890 domain-containing protein</fullName>
    </recommendedName>
</protein>
<keyword evidence="2" id="KW-0732">Signal</keyword>
<comment type="caution">
    <text evidence="3">The sequence shown here is derived from an EMBL/GenBank/DDBJ whole genome shotgun (WGS) entry which is preliminary data.</text>
</comment>
<reference evidence="3 4" key="1">
    <citation type="submission" date="2016-02" db="EMBL/GenBank/DDBJ databases">
        <title>Ulvibacter sp. LPB0005, isolated from Thais luteostoma.</title>
        <authorList>
            <person name="Shin S.-K."/>
            <person name="Yi H."/>
        </authorList>
    </citation>
    <scope>NUCLEOTIDE SEQUENCE [LARGE SCALE GENOMIC DNA]</scope>
    <source>
        <strain evidence="3 4">LPB0005</strain>
    </source>
</reference>
<feature type="region of interest" description="Disordered" evidence="1">
    <location>
        <begin position="123"/>
        <end position="148"/>
    </location>
</feature>
<evidence type="ECO:0000313" key="3">
    <source>
        <dbReference type="EMBL" id="OAB79680.1"/>
    </source>
</evidence>